<dbReference type="EMBL" id="BPLR01000587">
    <property type="protein sequence ID" value="GIY95865.1"/>
    <property type="molecule type" value="Genomic_DNA"/>
</dbReference>
<evidence type="ECO:0000313" key="1">
    <source>
        <dbReference type="EMBL" id="GIY95865.1"/>
    </source>
</evidence>
<name>A0AAV4XPL0_CAEEX</name>
<protein>
    <submittedName>
        <fullName evidence="1">Uncharacterized protein</fullName>
    </submittedName>
</protein>
<dbReference type="AlphaFoldDB" id="A0AAV4XPL0"/>
<keyword evidence="2" id="KW-1185">Reference proteome</keyword>
<reference evidence="1 2" key="1">
    <citation type="submission" date="2021-06" db="EMBL/GenBank/DDBJ databases">
        <title>Caerostris extrusa draft genome.</title>
        <authorList>
            <person name="Kono N."/>
            <person name="Arakawa K."/>
        </authorList>
    </citation>
    <scope>NUCLEOTIDE SEQUENCE [LARGE SCALE GENOMIC DNA]</scope>
</reference>
<accession>A0AAV4XPL0</accession>
<sequence>MAKKVHVLKQCLPDGDLLEISASATRSRQRLDSGQRGLQKAVLGATEFQQWFLSFSRCANVRWKLSKMLLKLFSYLVSVSGFKICENVLC</sequence>
<dbReference type="Proteomes" id="UP001054945">
    <property type="component" value="Unassembled WGS sequence"/>
</dbReference>
<organism evidence="1 2">
    <name type="scientific">Caerostris extrusa</name>
    <name type="common">Bark spider</name>
    <name type="synonym">Caerostris bankana</name>
    <dbReference type="NCBI Taxonomy" id="172846"/>
    <lineage>
        <taxon>Eukaryota</taxon>
        <taxon>Metazoa</taxon>
        <taxon>Ecdysozoa</taxon>
        <taxon>Arthropoda</taxon>
        <taxon>Chelicerata</taxon>
        <taxon>Arachnida</taxon>
        <taxon>Araneae</taxon>
        <taxon>Araneomorphae</taxon>
        <taxon>Entelegynae</taxon>
        <taxon>Araneoidea</taxon>
        <taxon>Araneidae</taxon>
        <taxon>Caerostris</taxon>
    </lineage>
</organism>
<proteinExistence type="predicted"/>
<comment type="caution">
    <text evidence="1">The sequence shown here is derived from an EMBL/GenBank/DDBJ whole genome shotgun (WGS) entry which is preliminary data.</text>
</comment>
<gene>
    <name evidence="1" type="ORF">CEXT_24921</name>
</gene>
<evidence type="ECO:0000313" key="2">
    <source>
        <dbReference type="Proteomes" id="UP001054945"/>
    </source>
</evidence>